<reference evidence="1" key="1">
    <citation type="journal article" date="2023" name="PLoS Negl. Trop. Dis.">
        <title>A genome sequence for Biomphalaria pfeifferi, the major vector snail for the human-infecting parasite Schistosoma mansoni.</title>
        <authorList>
            <person name="Bu L."/>
            <person name="Lu L."/>
            <person name="Laidemitt M.R."/>
            <person name="Zhang S.M."/>
            <person name="Mutuku M."/>
            <person name="Mkoji G."/>
            <person name="Steinauer M."/>
            <person name="Loker E.S."/>
        </authorList>
    </citation>
    <scope>NUCLEOTIDE SEQUENCE</scope>
    <source>
        <strain evidence="1">KasaAsao</strain>
    </source>
</reference>
<accession>A0AAD8ATV6</accession>
<reference evidence="1" key="2">
    <citation type="submission" date="2023-04" db="EMBL/GenBank/DDBJ databases">
        <authorList>
            <person name="Bu L."/>
            <person name="Lu L."/>
            <person name="Laidemitt M.R."/>
            <person name="Zhang S.M."/>
            <person name="Mutuku M."/>
            <person name="Mkoji G."/>
            <person name="Steinauer M."/>
            <person name="Loker E.S."/>
        </authorList>
    </citation>
    <scope>NUCLEOTIDE SEQUENCE</scope>
    <source>
        <strain evidence="1">KasaAsao</strain>
        <tissue evidence="1">Whole Snail</tissue>
    </source>
</reference>
<name>A0AAD8ATV6_BIOPF</name>
<dbReference type="Proteomes" id="UP001233172">
    <property type="component" value="Unassembled WGS sequence"/>
</dbReference>
<comment type="caution">
    <text evidence="1">The sequence shown here is derived from an EMBL/GenBank/DDBJ whole genome shotgun (WGS) entry which is preliminary data.</text>
</comment>
<evidence type="ECO:0000313" key="1">
    <source>
        <dbReference type="EMBL" id="KAK0042346.1"/>
    </source>
</evidence>
<proteinExistence type="predicted"/>
<keyword evidence="2" id="KW-1185">Reference proteome</keyword>
<evidence type="ECO:0000313" key="2">
    <source>
        <dbReference type="Proteomes" id="UP001233172"/>
    </source>
</evidence>
<dbReference type="EMBL" id="JASAOG010000243">
    <property type="protein sequence ID" value="KAK0042346.1"/>
    <property type="molecule type" value="Genomic_DNA"/>
</dbReference>
<sequence length="92" mass="10623">MTGTDFRTPRTGRGIRFIVTQNLRSVGCFLSSRVLHGAFLNTSLTARVLRMLGEAVLCRWFYHCRHCHLDFLCGCRNVFVTEELTDRDSARR</sequence>
<gene>
    <name evidence="1" type="ORF">Bpfe_028209</name>
</gene>
<organism evidence="1 2">
    <name type="scientific">Biomphalaria pfeifferi</name>
    <name type="common">Bloodfluke planorb</name>
    <name type="synonym">Freshwater snail</name>
    <dbReference type="NCBI Taxonomy" id="112525"/>
    <lineage>
        <taxon>Eukaryota</taxon>
        <taxon>Metazoa</taxon>
        <taxon>Spiralia</taxon>
        <taxon>Lophotrochozoa</taxon>
        <taxon>Mollusca</taxon>
        <taxon>Gastropoda</taxon>
        <taxon>Heterobranchia</taxon>
        <taxon>Euthyneura</taxon>
        <taxon>Panpulmonata</taxon>
        <taxon>Hygrophila</taxon>
        <taxon>Lymnaeoidea</taxon>
        <taxon>Planorbidae</taxon>
        <taxon>Biomphalaria</taxon>
    </lineage>
</organism>
<dbReference type="AlphaFoldDB" id="A0AAD8ATV6"/>
<protein>
    <submittedName>
        <fullName evidence="1">Uncharacterized protein</fullName>
    </submittedName>
</protein>